<accession>A0ABR1M345</accession>
<proteinExistence type="predicted"/>
<comment type="caution">
    <text evidence="1">The sequence shown here is derived from an EMBL/GenBank/DDBJ whole genome shotgun (WGS) entry which is preliminary data.</text>
</comment>
<keyword evidence="2" id="KW-1185">Reference proteome</keyword>
<evidence type="ECO:0000313" key="2">
    <source>
        <dbReference type="Proteomes" id="UP001360953"/>
    </source>
</evidence>
<gene>
    <name evidence="1" type="ORF">J3D65DRAFT_612296</name>
</gene>
<dbReference type="Proteomes" id="UP001360953">
    <property type="component" value="Unassembled WGS sequence"/>
</dbReference>
<protein>
    <submittedName>
        <fullName evidence="1">Uncharacterized protein</fullName>
    </submittedName>
</protein>
<organism evidence="1 2">
    <name type="scientific">Phyllosticta citribraziliensis</name>
    <dbReference type="NCBI Taxonomy" id="989973"/>
    <lineage>
        <taxon>Eukaryota</taxon>
        <taxon>Fungi</taxon>
        <taxon>Dikarya</taxon>
        <taxon>Ascomycota</taxon>
        <taxon>Pezizomycotina</taxon>
        <taxon>Dothideomycetes</taxon>
        <taxon>Dothideomycetes incertae sedis</taxon>
        <taxon>Botryosphaeriales</taxon>
        <taxon>Phyllostictaceae</taxon>
        <taxon>Phyllosticta</taxon>
    </lineage>
</organism>
<name>A0ABR1M345_9PEZI</name>
<sequence length="245" mass="27129">MIHACKALRHFSYVASPPAPSVQPHQAPIIIVLSPNDFAPHHGTLETLTIDTYGRQALPRLEFFAGSCLTNRFALTRFTALKHVDIPFVWVHAALLEAIPRQGGITGVSKNVFPSSLQTLSINSMTSADRAFLDIILDISQCANHFSPRLRVVKIVGNWGKCRDQQVPLIHVARIVVNAGLEMHIGWFNGVVRRTWVAREAGGEGQSKGAERRMEVEVDGRPVESELDWVNSLNLAPRGWSSNTR</sequence>
<dbReference type="GeneID" id="92031910"/>
<evidence type="ECO:0000313" key="1">
    <source>
        <dbReference type="EMBL" id="KAK7542010.1"/>
    </source>
</evidence>
<dbReference type="EMBL" id="JBBPEH010000002">
    <property type="protein sequence ID" value="KAK7542010.1"/>
    <property type="molecule type" value="Genomic_DNA"/>
</dbReference>
<reference evidence="1 2" key="1">
    <citation type="submission" date="2024-04" db="EMBL/GenBank/DDBJ databases">
        <title>Phyllosticta paracitricarpa is synonymous to the EU quarantine fungus P. citricarpa based on phylogenomic analyses.</title>
        <authorList>
            <consortium name="Lawrence Berkeley National Laboratory"/>
            <person name="Van ingen-buijs V.A."/>
            <person name="Van westerhoven A.C."/>
            <person name="Haridas S."/>
            <person name="Skiadas P."/>
            <person name="Martin F."/>
            <person name="Groenewald J.Z."/>
            <person name="Crous P.W."/>
            <person name="Seidl M.F."/>
        </authorList>
    </citation>
    <scope>NUCLEOTIDE SEQUENCE [LARGE SCALE GENOMIC DNA]</scope>
    <source>
        <strain evidence="1 2">CPC 17464</strain>
    </source>
</reference>
<dbReference type="RefSeq" id="XP_066658303.1">
    <property type="nucleotide sequence ID" value="XM_066799004.1"/>
</dbReference>